<proteinExistence type="predicted"/>
<dbReference type="EMBL" id="PUIB01000011">
    <property type="protein sequence ID" value="PQO38551.1"/>
    <property type="molecule type" value="Genomic_DNA"/>
</dbReference>
<dbReference type="OrthoDB" id="282258at2"/>
<organism evidence="2 3">
    <name type="scientific">Blastopirellula marina</name>
    <dbReference type="NCBI Taxonomy" id="124"/>
    <lineage>
        <taxon>Bacteria</taxon>
        <taxon>Pseudomonadati</taxon>
        <taxon>Planctomycetota</taxon>
        <taxon>Planctomycetia</taxon>
        <taxon>Pirellulales</taxon>
        <taxon>Pirellulaceae</taxon>
        <taxon>Blastopirellula</taxon>
    </lineage>
</organism>
<feature type="transmembrane region" description="Helical" evidence="1">
    <location>
        <begin position="78"/>
        <end position="107"/>
    </location>
</feature>
<dbReference type="Proteomes" id="UP000239388">
    <property type="component" value="Unassembled WGS sequence"/>
</dbReference>
<dbReference type="RefSeq" id="WP_105354026.1">
    <property type="nucleotide sequence ID" value="NZ_PUIB01000011.1"/>
</dbReference>
<keyword evidence="1" id="KW-1133">Transmembrane helix</keyword>
<protein>
    <submittedName>
        <fullName evidence="2">Uncharacterized protein</fullName>
    </submittedName>
</protein>
<sequence length="187" mass="20388">MPEPSSFNPFASPEIEDVPAYSGPSHQTKSMARWVGLSTLSGVLLFAAYFVGVMAFCFAGTALIFAPDQISLRMLTPFGIYCSVAGIYGVLVGFVVGITFGFISYWAPTGRGVYTLYVFGMPFSVLMTVVSPLIFLYNVYLVAPSNDILIPLAWTICFGLFALIASAHLTRNIRRFLIKPLEVVEAT</sequence>
<feature type="transmembrane region" description="Helical" evidence="1">
    <location>
        <begin position="114"/>
        <end position="136"/>
    </location>
</feature>
<feature type="transmembrane region" description="Helical" evidence="1">
    <location>
        <begin position="34"/>
        <end position="66"/>
    </location>
</feature>
<feature type="transmembrane region" description="Helical" evidence="1">
    <location>
        <begin position="148"/>
        <end position="169"/>
    </location>
</feature>
<dbReference type="AlphaFoldDB" id="A0A2S8G2R4"/>
<reference evidence="2 3" key="1">
    <citation type="submission" date="2018-02" db="EMBL/GenBank/DDBJ databases">
        <title>Comparative genomes isolates from brazilian mangrove.</title>
        <authorList>
            <person name="Araujo J.E."/>
            <person name="Taketani R.G."/>
            <person name="Silva M.C.P."/>
            <person name="Loureco M.V."/>
            <person name="Andreote F.D."/>
        </authorList>
    </citation>
    <scope>NUCLEOTIDE SEQUENCE [LARGE SCALE GENOMIC DNA]</scope>
    <source>
        <strain evidence="2 3">NAP PRIS-MGV</strain>
    </source>
</reference>
<evidence type="ECO:0000256" key="1">
    <source>
        <dbReference type="SAM" id="Phobius"/>
    </source>
</evidence>
<keyword evidence="1" id="KW-0812">Transmembrane</keyword>
<gene>
    <name evidence="2" type="ORF">C5Y98_10915</name>
</gene>
<evidence type="ECO:0000313" key="3">
    <source>
        <dbReference type="Proteomes" id="UP000239388"/>
    </source>
</evidence>
<name>A0A2S8G2R4_9BACT</name>
<evidence type="ECO:0000313" key="2">
    <source>
        <dbReference type="EMBL" id="PQO38551.1"/>
    </source>
</evidence>
<comment type="caution">
    <text evidence="2">The sequence shown here is derived from an EMBL/GenBank/DDBJ whole genome shotgun (WGS) entry which is preliminary data.</text>
</comment>
<accession>A0A2S8G2R4</accession>
<keyword evidence="1" id="KW-0472">Membrane</keyword>